<organism evidence="8 9">
    <name type="scientific">Hirschia litorea</name>
    <dbReference type="NCBI Taxonomy" id="1199156"/>
    <lineage>
        <taxon>Bacteria</taxon>
        <taxon>Pseudomonadati</taxon>
        <taxon>Pseudomonadota</taxon>
        <taxon>Alphaproteobacteria</taxon>
        <taxon>Hyphomonadales</taxon>
        <taxon>Hyphomonadaceae</taxon>
        <taxon>Hirschia</taxon>
    </lineage>
</organism>
<evidence type="ECO:0000256" key="5">
    <source>
        <dbReference type="ARBA" id="ARBA00023136"/>
    </source>
</evidence>
<dbReference type="SUPFAM" id="SSF103481">
    <property type="entry name" value="Multidrug resistance efflux transporter EmrE"/>
    <property type="match status" value="2"/>
</dbReference>
<feature type="transmembrane region" description="Helical" evidence="6">
    <location>
        <begin position="132"/>
        <end position="150"/>
    </location>
</feature>
<feature type="transmembrane region" description="Helical" evidence="6">
    <location>
        <begin position="75"/>
        <end position="98"/>
    </location>
</feature>
<feature type="transmembrane region" description="Helical" evidence="6">
    <location>
        <begin position="269"/>
        <end position="287"/>
    </location>
</feature>
<proteinExistence type="inferred from homology"/>
<feature type="domain" description="EamA" evidence="7">
    <location>
        <begin position="156"/>
        <end position="281"/>
    </location>
</feature>
<keyword evidence="9" id="KW-1185">Reference proteome</keyword>
<protein>
    <submittedName>
        <fullName evidence="8">DMT family transporter</fullName>
    </submittedName>
</protein>
<keyword evidence="5 6" id="KW-0472">Membrane</keyword>
<evidence type="ECO:0000313" key="8">
    <source>
        <dbReference type="EMBL" id="MFC7290971.1"/>
    </source>
</evidence>
<dbReference type="RefSeq" id="WP_382166175.1">
    <property type="nucleotide sequence ID" value="NZ_JBHTBR010000002.1"/>
</dbReference>
<dbReference type="EMBL" id="JBHTBR010000002">
    <property type="protein sequence ID" value="MFC7290971.1"/>
    <property type="molecule type" value="Genomic_DNA"/>
</dbReference>
<reference evidence="9" key="1">
    <citation type="journal article" date="2019" name="Int. J. Syst. Evol. Microbiol.">
        <title>The Global Catalogue of Microorganisms (GCM) 10K type strain sequencing project: providing services to taxonomists for standard genome sequencing and annotation.</title>
        <authorList>
            <consortium name="The Broad Institute Genomics Platform"/>
            <consortium name="The Broad Institute Genome Sequencing Center for Infectious Disease"/>
            <person name="Wu L."/>
            <person name="Ma J."/>
        </authorList>
    </citation>
    <scope>NUCLEOTIDE SEQUENCE [LARGE SCALE GENOMIC DNA]</scope>
    <source>
        <strain evidence="9">CCUG 51308</strain>
    </source>
</reference>
<evidence type="ECO:0000256" key="1">
    <source>
        <dbReference type="ARBA" id="ARBA00004141"/>
    </source>
</evidence>
<feature type="transmembrane region" description="Helical" evidence="6">
    <location>
        <begin position="104"/>
        <end position="123"/>
    </location>
</feature>
<comment type="caution">
    <text evidence="8">The sequence shown here is derived from an EMBL/GenBank/DDBJ whole genome shotgun (WGS) entry which is preliminary data.</text>
</comment>
<evidence type="ECO:0000256" key="3">
    <source>
        <dbReference type="ARBA" id="ARBA00022692"/>
    </source>
</evidence>
<name>A0ABW2IJC7_9PROT</name>
<dbReference type="InterPro" id="IPR037185">
    <property type="entry name" value="EmrE-like"/>
</dbReference>
<keyword evidence="4 6" id="KW-1133">Transmembrane helix</keyword>
<comment type="subcellular location">
    <subcellularLocation>
        <location evidence="1">Membrane</location>
        <topology evidence="1">Multi-pass membrane protein</topology>
    </subcellularLocation>
</comment>
<evidence type="ECO:0000313" key="9">
    <source>
        <dbReference type="Proteomes" id="UP001596492"/>
    </source>
</evidence>
<feature type="transmembrane region" description="Helical" evidence="6">
    <location>
        <begin position="156"/>
        <end position="175"/>
    </location>
</feature>
<keyword evidence="3 6" id="KW-0812">Transmembrane</keyword>
<feature type="transmembrane region" description="Helical" evidence="6">
    <location>
        <begin position="187"/>
        <end position="206"/>
    </location>
</feature>
<dbReference type="PANTHER" id="PTHR22911">
    <property type="entry name" value="ACYL-MALONYL CONDENSING ENZYME-RELATED"/>
    <property type="match status" value="1"/>
</dbReference>
<dbReference type="Pfam" id="PF00892">
    <property type="entry name" value="EamA"/>
    <property type="match status" value="2"/>
</dbReference>
<gene>
    <name evidence="8" type="ORF">ACFQS8_05045</name>
</gene>
<dbReference type="Proteomes" id="UP001596492">
    <property type="component" value="Unassembled WGS sequence"/>
</dbReference>
<evidence type="ECO:0000259" key="7">
    <source>
        <dbReference type="Pfam" id="PF00892"/>
    </source>
</evidence>
<feature type="transmembrane region" description="Helical" evidence="6">
    <location>
        <begin position="46"/>
        <end position="63"/>
    </location>
</feature>
<feature type="transmembrane region" description="Helical" evidence="6">
    <location>
        <begin position="12"/>
        <end position="34"/>
    </location>
</feature>
<evidence type="ECO:0000256" key="2">
    <source>
        <dbReference type="ARBA" id="ARBA00009853"/>
    </source>
</evidence>
<sequence length="305" mass="33626">MSQANSHSDKPVLGLTFRLIAIASLATMFMLVKFLGERDVHVVEMLFYRFLFGFVMMGLWVFYRNGLASLKTKRVDLHISRAITGAVGMGLNFGAVMLLPMAEAATISFTVPLIATLLSVILLSEYVGLRRWIAVVVGFIGIVIAIQPWHNNIPPIGAAVAFAGAVMTALTIIIVRKLSATESSATIVFYYTAMSVPVLAIAMFWFGKAHSWEIFGLLALIGLFGTIGQITLSESLRYANVAVVMPMDYSNLIFATFFGYMIWDQWPVDSLWFGLPLIVGSGIYIALREHKLSIQRAQHPENIAP</sequence>
<feature type="transmembrane region" description="Helical" evidence="6">
    <location>
        <begin position="239"/>
        <end position="263"/>
    </location>
</feature>
<comment type="similarity">
    <text evidence="2">Belongs to the drug/metabolite transporter (DMT) superfamily. 10 TMS drug/metabolite exporter (DME) (TC 2.A.7.3) family.</text>
</comment>
<accession>A0ABW2IJC7</accession>
<feature type="transmembrane region" description="Helical" evidence="6">
    <location>
        <begin position="212"/>
        <end position="232"/>
    </location>
</feature>
<evidence type="ECO:0000256" key="6">
    <source>
        <dbReference type="SAM" id="Phobius"/>
    </source>
</evidence>
<evidence type="ECO:0000256" key="4">
    <source>
        <dbReference type="ARBA" id="ARBA00022989"/>
    </source>
</evidence>
<feature type="domain" description="EamA" evidence="7">
    <location>
        <begin position="14"/>
        <end position="145"/>
    </location>
</feature>
<dbReference type="InterPro" id="IPR000620">
    <property type="entry name" value="EamA_dom"/>
</dbReference>
<dbReference type="PANTHER" id="PTHR22911:SF6">
    <property type="entry name" value="SOLUTE CARRIER FAMILY 35 MEMBER G1"/>
    <property type="match status" value="1"/>
</dbReference>